<keyword evidence="3" id="KW-1185">Reference proteome</keyword>
<evidence type="ECO:0000259" key="1">
    <source>
        <dbReference type="Pfam" id="PF12728"/>
    </source>
</evidence>
<dbReference type="GO" id="GO:0003677">
    <property type="term" value="F:DNA binding"/>
    <property type="evidence" value="ECO:0007669"/>
    <property type="project" value="UniProtKB-KW"/>
</dbReference>
<dbReference type="AlphaFoldDB" id="A0A1E8Q2B8"/>
<organism evidence="2 3">
    <name type="scientific">Mycolicibacterium grossiae</name>
    <dbReference type="NCBI Taxonomy" id="1552759"/>
    <lineage>
        <taxon>Bacteria</taxon>
        <taxon>Bacillati</taxon>
        <taxon>Actinomycetota</taxon>
        <taxon>Actinomycetes</taxon>
        <taxon>Mycobacteriales</taxon>
        <taxon>Mycobacteriaceae</taxon>
        <taxon>Mycolicibacterium</taxon>
    </lineage>
</organism>
<accession>A0A1E8Q2B8</accession>
<evidence type="ECO:0000313" key="3">
    <source>
        <dbReference type="Proteomes" id="UP000178953"/>
    </source>
</evidence>
<dbReference type="RefSeq" id="WP_070354572.1">
    <property type="nucleotide sequence ID" value="NZ_CP043474.1"/>
</dbReference>
<keyword evidence="2" id="KW-0238">DNA-binding</keyword>
<comment type="caution">
    <text evidence="2">The sequence shown here is derived from an EMBL/GenBank/DDBJ whole genome shotgun (WGS) entry which is preliminary data.</text>
</comment>
<proteinExistence type="predicted"/>
<dbReference type="Proteomes" id="UP000178953">
    <property type="component" value="Unassembled WGS sequence"/>
</dbReference>
<evidence type="ECO:0000313" key="2">
    <source>
        <dbReference type="EMBL" id="OFJ52209.1"/>
    </source>
</evidence>
<dbReference type="InterPro" id="IPR041657">
    <property type="entry name" value="HTH_17"/>
</dbReference>
<dbReference type="OrthoDB" id="4746683at2"/>
<protein>
    <submittedName>
        <fullName evidence="2">DNA-binding protein</fullName>
    </submittedName>
</protein>
<dbReference type="EMBL" id="MCHX01000045">
    <property type="protein sequence ID" value="OFJ52209.1"/>
    <property type="molecule type" value="Genomic_DNA"/>
</dbReference>
<dbReference type="InterPro" id="IPR010093">
    <property type="entry name" value="SinI_DNA-bd"/>
</dbReference>
<name>A0A1E8Q2B8_9MYCO</name>
<feature type="domain" description="Helix-turn-helix" evidence="1">
    <location>
        <begin position="25"/>
        <end position="70"/>
    </location>
</feature>
<dbReference type="Pfam" id="PF12728">
    <property type="entry name" value="HTH_17"/>
    <property type="match status" value="1"/>
</dbReference>
<reference evidence="2 3" key="1">
    <citation type="submission" date="2016-09" db="EMBL/GenBank/DDBJ databases">
        <title>genome sequence of Mycobacterium sp. 739 SCH.</title>
        <authorList>
            <person name="Greninger A.L."/>
            <person name="Qin X."/>
            <person name="Jerome K."/>
            <person name="Vora S."/>
            <person name="Quinn K."/>
        </authorList>
    </citation>
    <scope>NUCLEOTIDE SEQUENCE [LARGE SCALE GENOMIC DNA]</scope>
    <source>
        <strain evidence="2 3">SCH</strain>
    </source>
</reference>
<dbReference type="NCBIfam" id="TIGR01764">
    <property type="entry name" value="excise"/>
    <property type="match status" value="1"/>
</dbReference>
<sequence length="74" mass="7961">MTTTTTGVDSRSTTIEELRSEATVSIPRAAQVLGVSRSYAYQLAASGDLPVIRLGAKRVRVPTVALRRMLGIED</sequence>
<gene>
    <name evidence="2" type="ORF">BEL07_18715</name>
</gene>